<dbReference type="EMBL" id="JADGJQ010000035">
    <property type="protein sequence ID" value="KAJ3177157.1"/>
    <property type="molecule type" value="Genomic_DNA"/>
</dbReference>
<feature type="transmembrane region" description="Helical" evidence="6">
    <location>
        <begin position="529"/>
        <end position="550"/>
    </location>
</feature>
<comment type="similarity">
    <text evidence="1">Belongs to the FMO family.</text>
</comment>
<dbReference type="InterPro" id="IPR020946">
    <property type="entry name" value="Flavin_mOase-like"/>
</dbReference>
<keyword evidence="2" id="KW-0285">Flavoprotein</keyword>
<feature type="transmembrane region" description="Helical" evidence="6">
    <location>
        <begin position="570"/>
        <end position="591"/>
    </location>
</feature>
<dbReference type="GO" id="GO:0050660">
    <property type="term" value="F:flavin adenine dinucleotide binding"/>
    <property type="evidence" value="ECO:0007669"/>
    <property type="project" value="InterPro"/>
</dbReference>
<evidence type="ECO:0000256" key="5">
    <source>
        <dbReference type="ARBA" id="ARBA00023002"/>
    </source>
</evidence>
<evidence type="ECO:0008006" key="9">
    <source>
        <dbReference type="Google" id="ProtNLM"/>
    </source>
</evidence>
<keyword evidence="3" id="KW-0274">FAD</keyword>
<dbReference type="AlphaFoldDB" id="A0AAD5THZ7"/>
<dbReference type="InterPro" id="IPR050346">
    <property type="entry name" value="FMO-like"/>
</dbReference>
<keyword evidence="6" id="KW-0812">Transmembrane</keyword>
<keyword evidence="8" id="KW-1185">Reference proteome</keyword>
<keyword evidence="6" id="KW-0472">Membrane</keyword>
<feature type="transmembrane region" description="Helical" evidence="6">
    <location>
        <begin position="597"/>
        <end position="618"/>
    </location>
</feature>
<dbReference type="Proteomes" id="UP001212152">
    <property type="component" value="Unassembled WGS sequence"/>
</dbReference>
<dbReference type="GO" id="GO:0050661">
    <property type="term" value="F:NADP binding"/>
    <property type="evidence" value="ECO:0007669"/>
    <property type="project" value="InterPro"/>
</dbReference>
<evidence type="ECO:0000313" key="8">
    <source>
        <dbReference type="Proteomes" id="UP001212152"/>
    </source>
</evidence>
<keyword evidence="5" id="KW-0560">Oxidoreductase</keyword>
<evidence type="ECO:0000313" key="7">
    <source>
        <dbReference type="EMBL" id="KAJ3177157.1"/>
    </source>
</evidence>
<dbReference type="PIRSF" id="PIRSF000332">
    <property type="entry name" value="FMO"/>
    <property type="match status" value="1"/>
</dbReference>
<proteinExistence type="inferred from homology"/>
<evidence type="ECO:0000256" key="3">
    <source>
        <dbReference type="ARBA" id="ARBA00022827"/>
    </source>
</evidence>
<organism evidence="7 8">
    <name type="scientific">Geranomyces variabilis</name>
    <dbReference type="NCBI Taxonomy" id="109894"/>
    <lineage>
        <taxon>Eukaryota</taxon>
        <taxon>Fungi</taxon>
        <taxon>Fungi incertae sedis</taxon>
        <taxon>Chytridiomycota</taxon>
        <taxon>Chytridiomycota incertae sedis</taxon>
        <taxon>Chytridiomycetes</taxon>
        <taxon>Spizellomycetales</taxon>
        <taxon>Powellomycetaceae</taxon>
        <taxon>Geranomyces</taxon>
    </lineage>
</organism>
<name>A0AAD5THZ7_9FUNG</name>
<evidence type="ECO:0000256" key="6">
    <source>
        <dbReference type="SAM" id="Phobius"/>
    </source>
</evidence>
<dbReference type="Gene3D" id="3.50.50.60">
    <property type="entry name" value="FAD/NAD(P)-binding domain"/>
    <property type="match status" value="1"/>
</dbReference>
<evidence type="ECO:0000256" key="4">
    <source>
        <dbReference type="ARBA" id="ARBA00022857"/>
    </source>
</evidence>
<dbReference type="InterPro" id="IPR036188">
    <property type="entry name" value="FAD/NAD-bd_sf"/>
</dbReference>
<reference evidence="7" key="1">
    <citation type="submission" date="2020-05" db="EMBL/GenBank/DDBJ databases">
        <title>Phylogenomic resolution of chytrid fungi.</title>
        <authorList>
            <person name="Stajich J.E."/>
            <person name="Amses K."/>
            <person name="Simmons R."/>
            <person name="Seto K."/>
            <person name="Myers J."/>
            <person name="Bonds A."/>
            <person name="Quandt C.A."/>
            <person name="Barry K."/>
            <person name="Liu P."/>
            <person name="Grigoriev I."/>
            <person name="Longcore J.E."/>
            <person name="James T.Y."/>
        </authorList>
    </citation>
    <scope>NUCLEOTIDE SEQUENCE</scope>
    <source>
        <strain evidence="7">JEL0379</strain>
    </source>
</reference>
<keyword evidence="6" id="KW-1133">Transmembrane helix</keyword>
<protein>
    <recommendedName>
        <fullName evidence="9">Dimethylaniline monooxygenase</fullName>
    </recommendedName>
</protein>
<keyword evidence="4" id="KW-0521">NADP</keyword>
<evidence type="ECO:0000256" key="1">
    <source>
        <dbReference type="ARBA" id="ARBA00009183"/>
    </source>
</evidence>
<dbReference type="GO" id="GO:0004499">
    <property type="term" value="F:N,N-dimethylaniline monooxygenase activity"/>
    <property type="evidence" value="ECO:0007669"/>
    <property type="project" value="InterPro"/>
</dbReference>
<dbReference type="PRINTS" id="PR00370">
    <property type="entry name" value="FMOXYGENASE"/>
</dbReference>
<accession>A0AAD5THZ7</accession>
<dbReference type="PANTHER" id="PTHR23023">
    <property type="entry name" value="DIMETHYLANILINE MONOOXYGENASE"/>
    <property type="match status" value="1"/>
</dbReference>
<dbReference type="SUPFAM" id="SSF51905">
    <property type="entry name" value="FAD/NAD(P)-binding domain"/>
    <property type="match status" value="1"/>
</dbReference>
<gene>
    <name evidence="7" type="ORF">HDU87_004649</name>
</gene>
<dbReference type="InterPro" id="IPR000960">
    <property type="entry name" value="Flavin_mOase"/>
</dbReference>
<sequence>MHVVIIGAGPSGLVTAKTLLESNSNSYFQNNNHTQQSAAQFSVTVLEQETSLGGTFKYRTYENAELVSSKQLTAFSDLRFPRDHSDHVPAPAYVKYLDDYAAKNDLARHIKFGATVSAIDHGGNGKPHTVEYTADGQTHIIHCDAIAFATGLHVKPNKVAVPGLSSVTTNPPEVIHSSEYRGRDQLAGRNVLILGCGETAMDIAYEARQVGQRVVISQRNGFLSFPKALSDFTVLGFKSAGAPIPLDTLISNLWENAFVHPLIRWSRFRWHFSDMFVKLTMKFLTGTASGCSQWVAPPKRVGRAWNFLNKSTRAMPYINRPYKRWYPWQYIARYLDNVPAGHEDWVIEVFPWIDRIDESGVVTFLKNDTESSKRAQAAPPFKPDLIVCATGYTQESLFRKDRKDASMSASISMGSPLPELKVRDILTSADDPTIAYIGLVRPNVGAIPPIAEIQAMWWTCALRGHLTPLLSKISANADDDNAHYKLLPTTSGRISYGVDHSAYVYQLAADIKAAPSILQGDLIRQPRLLVAYCLCAAFTPLFRLVGPFAWDGARDVVLGELWETVRRRGVLGNLFMTVLPMLVYGVVNSAVCVIELAFWTGVVVLDLLACRGFGSVGVEGVRRVFARGFYAS</sequence>
<comment type="caution">
    <text evidence="7">The sequence shown here is derived from an EMBL/GenBank/DDBJ whole genome shotgun (WGS) entry which is preliminary data.</text>
</comment>
<dbReference type="Pfam" id="PF00743">
    <property type="entry name" value="FMO-like"/>
    <property type="match status" value="2"/>
</dbReference>
<evidence type="ECO:0000256" key="2">
    <source>
        <dbReference type="ARBA" id="ARBA00022630"/>
    </source>
</evidence>